<name>A0A0W0VAQ7_9GAMM</name>
<evidence type="ECO:0000313" key="1">
    <source>
        <dbReference type="EMBL" id="KTD17214.1"/>
    </source>
</evidence>
<dbReference type="Proteomes" id="UP000055035">
    <property type="component" value="Unassembled WGS sequence"/>
</dbReference>
<dbReference type="PATRIC" id="fig|456.5.peg.1624"/>
<evidence type="ECO:0000313" key="2">
    <source>
        <dbReference type="Proteomes" id="UP000055035"/>
    </source>
</evidence>
<gene>
    <name evidence="1" type="ORF">Ljor_1520</name>
</gene>
<dbReference type="AlphaFoldDB" id="A0A0W0VAQ7"/>
<dbReference type="EMBL" id="LNYJ01000011">
    <property type="protein sequence ID" value="KTD17214.1"/>
    <property type="molecule type" value="Genomic_DNA"/>
</dbReference>
<proteinExistence type="predicted"/>
<organism evidence="1 2">
    <name type="scientific">Legionella jordanis</name>
    <dbReference type="NCBI Taxonomy" id="456"/>
    <lineage>
        <taxon>Bacteria</taxon>
        <taxon>Pseudomonadati</taxon>
        <taxon>Pseudomonadota</taxon>
        <taxon>Gammaproteobacteria</taxon>
        <taxon>Legionellales</taxon>
        <taxon>Legionellaceae</taxon>
        <taxon>Legionella</taxon>
    </lineage>
</organism>
<comment type="caution">
    <text evidence="1">The sequence shown here is derived from an EMBL/GenBank/DDBJ whole genome shotgun (WGS) entry which is preliminary data.</text>
</comment>
<keyword evidence="2" id="KW-1185">Reference proteome</keyword>
<dbReference type="RefSeq" id="WP_058470995.1">
    <property type="nucleotide sequence ID" value="NZ_CAAAIC010000003.1"/>
</dbReference>
<reference evidence="1 2" key="1">
    <citation type="submission" date="2015-11" db="EMBL/GenBank/DDBJ databases">
        <title>Genomic analysis of 38 Legionella species identifies large and diverse effector repertoires.</title>
        <authorList>
            <person name="Burstein D."/>
            <person name="Amaro F."/>
            <person name="Zusman T."/>
            <person name="Lifshitz Z."/>
            <person name="Cohen O."/>
            <person name="Gilbert J.A."/>
            <person name="Pupko T."/>
            <person name="Shuman H.A."/>
            <person name="Segal G."/>
        </authorList>
    </citation>
    <scope>NUCLEOTIDE SEQUENCE [LARGE SCALE GENOMIC DNA]</scope>
    <source>
        <strain evidence="1 2">BL-540</strain>
    </source>
</reference>
<sequence>MHRKQIVDNLLVRTITDAGYNPKDFTWDYTDRSITQPDIFLIEAELLVIKNDSKKSKNYQFSSSWPAQLCKDLTAGYFDN</sequence>
<accession>A0A0W0VAQ7</accession>
<protein>
    <submittedName>
        <fullName evidence="1">Uncharacterized protein</fullName>
    </submittedName>
</protein>